<dbReference type="SMART" id="SM00862">
    <property type="entry name" value="Trans_reg_C"/>
    <property type="match status" value="1"/>
</dbReference>
<dbReference type="EMBL" id="MCSW01000170">
    <property type="protein sequence ID" value="PMF21567.1"/>
    <property type="molecule type" value="Genomic_DNA"/>
</dbReference>
<sequence>MSAEFIINDDIQVNLEESEIHHFKTGRTYPIGSNESELLKFFISRPNEVITRQVLIEQVWVSKGIYVEDGSLMQTISICRKALEDKSGMIIVTERGKGYRFAGQVTQDKERALRKIQSQPKQETKQPEDNTATDSIATENSTTEKTAATKKTNSVLALIALFVVTAGLSHYFFSYLDRNSLGEDLVGQHFISCKIESDEFTFNQLFNVTLYEYKGRKIIIDNSGKSLSFPAGFKGVTCE</sequence>
<dbReference type="InterPro" id="IPR016032">
    <property type="entry name" value="Sig_transdc_resp-reg_C-effctor"/>
</dbReference>
<dbReference type="PROSITE" id="PS51755">
    <property type="entry name" value="OMPR_PHOB"/>
    <property type="match status" value="1"/>
</dbReference>
<keyword evidence="4" id="KW-0812">Transmembrane</keyword>
<reference evidence="7" key="1">
    <citation type="submission" date="2016-07" db="EMBL/GenBank/DDBJ databases">
        <title>Nontailed viruses are major unrecognized killers of bacteria in the ocean.</title>
        <authorList>
            <person name="Kauffman K."/>
            <person name="Hussain F."/>
            <person name="Yang J."/>
            <person name="Arevalo P."/>
            <person name="Brown J."/>
            <person name="Cutler M."/>
            <person name="Kelly L."/>
            <person name="Polz M.F."/>
        </authorList>
    </citation>
    <scope>NUCLEOTIDE SEQUENCE [LARGE SCALE GENOMIC DNA]</scope>
    <source>
        <strain evidence="7">10N.286.54.F3</strain>
    </source>
</reference>
<protein>
    <submittedName>
        <fullName evidence="6">Transcriptional regulator</fullName>
    </submittedName>
</protein>
<keyword evidence="1 2" id="KW-0238">DNA-binding</keyword>
<dbReference type="AlphaFoldDB" id="A0A2N7CEN3"/>
<dbReference type="GO" id="GO:0006355">
    <property type="term" value="P:regulation of DNA-templated transcription"/>
    <property type="evidence" value="ECO:0007669"/>
    <property type="project" value="InterPro"/>
</dbReference>
<dbReference type="CDD" id="cd00383">
    <property type="entry name" value="trans_reg_C"/>
    <property type="match status" value="1"/>
</dbReference>
<evidence type="ECO:0000313" key="6">
    <source>
        <dbReference type="EMBL" id="PMF21567.1"/>
    </source>
</evidence>
<dbReference type="Proteomes" id="UP000235405">
    <property type="component" value="Unassembled WGS sequence"/>
</dbReference>
<feature type="DNA-binding region" description="OmpR/PhoB-type" evidence="2">
    <location>
        <begin position="3"/>
        <end position="103"/>
    </location>
</feature>
<organism evidence="6 7">
    <name type="scientific">Vibrio splendidus</name>
    <dbReference type="NCBI Taxonomy" id="29497"/>
    <lineage>
        <taxon>Bacteria</taxon>
        <taxon>Pseudomonadati</taxon>
        <taxon>Pseudomonadota</taxon>
        <taxon>Gammaproteobacteria</taxon>
        <taxon>Vibrionales</taxon>
        <taxon>Vibrionaceae</taxon>
        <taxon>Vibrio</taxon>
    </lineage>
</organism>
<evidence type="ECO:0000256" key="2">
    <source>
        <dbReference type="PROSITE-ProRule" id="PRU01091"/>
    </source>
</evidence>
<dbReference type="GO" id="GO:0003677">
    <property type="term" value="F:DNA binding"/>
    <property type="evidence" value="ECO:0007669"/>
    <property type="project" value="UniProtKB-UniRule"/>
</dbReference>
<dbReference type="SUPFAM" id="SSF46894">
    <property type="entry name" value="C-terminal effector domain of the bipartite response regulators"/>
    <property type="match status" value="1"/>
</dbReference>
<evidence type="ECO:0000259" key="5">
    <source>
        <dbReference type="PROSITE" id="PS51755"/>
    </source>
</evidence>
<proteinExistence type="predicted"/>
<feature type="domain" description="OmpR/PhoB-type" evidence="5">
    <location>
        <begin position="3"/>
        <end position="103"/>
    </location>
</feature>
<evidence type="ECO:0000256" key="3">
    <source>
        <dbReference type="SAM" id="MobiDB-lite"/>
    </source>
</evidence>
<dbReference type="RefSeq" id="WP_102482429.1">
    <property type="nucleotide sequence ID" value="NZ_MCSW01000170.1"/>
</dbReference>
<evidence type="ECO:0000256" key="1">
    <source>
        <dbReference type="ARBA" id="ARBA00023125"/>
    </source>
</evidence>
<comment type="caution">
    <text evidence="6">The sequence shown here is derived from an EMBL/GenBank/DDBJ whole genome shotgun (WGS) entry which is preliminary data.</text>
</comment>
<dbReference type="Gene3D" id="1.10.10.10">
    <property type="entry name" value="Winged helix-like DNA-binding domain superfamily/Winged helix DNA-binding domain"/>
    <property type="match status" value="1"/>
</dbReference>
<feature type="transmembrane region" description="Helical" evidence="4">
    <location>
        <begin position="155"/>
        <end position="173"/>
    </location>
</feature>
<evidence type="ECO:0000256" key="4">
    <source>
        <dbReference type="SAM" id="Phobius"/>
    </source>
</evidence>
<evidence type="ECO:0000313" key="7">
    <source>
        <dbReference type="Proteomes" id="UP000235405"/>
    </source>
</evidence>
<accession>A0A2N7CEN3</accession>
<gene>
    <name evidence="6" type="ORF">BCV19_08340</name>
</gene>
<dbReference type="InterPro" id="IPR036388">
    <property type="entry name" value="WH-like_DNA-bd_sf"/>
</dbReference>
<keyword evidence="4" id="KW-0472">Membrane</keyword>
<dbReference type="Pfam" id="PF00486">
    <property type="entry name" value="Trans_reg_C"/>
    <property type="match status" value="1"/>
</dbReference>
<name>A0A2N7CEN3_VIBSP</name>
<feature type="region of interest" description="Disordered" evidence="3">
    <location>
        <begin position="115"/>
        <end position="145"/>
    </location>
</feature>
<dbReference type="InterPro" id="IPR001867">
    <property type="entry name" value="OmpR/PhoB-type_DNA-bd"/>
</dbReference>
<keyword evidence="4" id="KW-1133">Transmembrane helix</keyword>
<dbReference type="GO" id="GO:0000160">
    <property type="term" value="P:phosphorelay signal transduction system"/>
    <property type="evidence" value="ECO:0007669"/>
    <property type="project" value="InterPro"/>
</dbReference>